<evidence type="ECO:0000313" key="2">
    <source>
        <dbReference type="Proteomes" id="UP000617555"/>
    </source>
</evidence>
<keyword evidence="2" id="KW-1185">Reference proteome</keyword>
<dbReference type="RefSeq" id="WP_188739183.1">
    <property type="nucleotide sequence ID" value="NZ_BMII01000015.1"/>
</dbReference>
<sequence>MKSKNECLAKLNYLRETFWFSLGAYGLATKEPTAGVIAQHKIELAGNQIYVLAENEKGPEFWLKYSVGFSEALSDGSAKTFVRQTFLMMLLESFEASKKYAQANGQLDSFKKQEWYPFARHLRNAIGHNEVWSIGNNPKDLPTTFRNKTIDVSLDGQPLGEFIDWVYGLQLHANFTNWVHLESTER</sequence>
<reference evidence="2" key="1">
    <citation type="journal article" date="2019" name="Int. J. Syst. Evol. Microbiol.">
        <title>The Global Catalogue of Microorganisms (GCM) 10K type strain sequencing project: providing services to taxonomists for standard genome sequencing and annotation.</title>
        <authorList>
            <consortium name="The Broad Institute Genomics Platform"/>
            <consortium name="The Broad Institute Genome Sequencing Center for Infectious Disease"/>
            <person name="Wu L."/>
            <person name="Ma J."/>
        </authorList>
    </citation>
    <scope>NUCLEOTIDE SEQUENCE [LARGE SCALE GENOMIC DNA]</scope>
    <source>
        <strain evidence="2">CGMCC 1.15339</strain>
    </source>
</reference>
<name>A0ABQ1J5C9_9GAMM</name>
<gene>
    <name evidence="1" type="ORF">GCM10011607_19700</name>
</gene>
<dbReference type="EMBL" id="BMII01000015">
    <property type="protein sequence ID" value="GGB59125.1"/>
    <property type="molecule type" value="Genomic_DNA"/>
</dbReference>
<evidence type="ECO:0000313" key="1">
    <source>
        <dbReference type="EMBL" id="GGB59125.1"/>
    </source>
</evidence>
<evidence type="ECO:0008006" key="3">
    <source>
        <dbReference type="Google" id="ProtNLM"/>
    </source>
</evidence>
<comment type="caution">
    <text evidence="1">The sequence shown here is derived from an EMBL/GenBank/DDBJ whole genome shotgun (WGS) entry which is preliminary data.</text>
</comment>
<accession>A0ABQ1J5C9</accession>
<protein>
    <recommendedName>
        <fullName evidence="3">Abi-like protein</fullName>
    </recommendedName>
</protein>
<proteinExistence type="predicted"/>
<organism evidence="1 2">
    <name type="scientific">Shewanella inventionis</name>
    <dbReference type="NCBI Taxonomy" id="1738770"/>
    <lineage>
        <taxon>Bacteria</taxon>
        <taxon>Pseudomonadati</taxon>
        <taxon>Pseudomonadota</taxon>
        <taxon>Gammaproteobacteria</taxon>
        <taxon>Alteromonadales</taxon>
        <taxon>Shewanellaceae</taxon>
        <taxon>Shewanella</taxon>
    </lineage>
</organism>
<dbReference type="Proteomes" id="UP000617555">
    <property type="component" value="Unassembled WGS sequence"/>
</dbReference>